<evidence type="ECO:0000313" key="1">
    <source>
        <dbReference type="EMBL" id="CAF1071483.1"/>
    </source>
</evidence>
<sequence>MCEKGSNNWIPVQTYEFCVAVINDVELGIPSKPTKAQKAEVLMYPADTLDQPKTEVTELPARDHSCTILNLKEDDEISFHVQPLNVVHPSESSRPTDVVIIEDHMGTHSSSFIINLQIEV</sequence>
<keyword evidence="2" id="KW-1185">Reference proteome</keyword>
<dbReference type="EMBL" id="CAJNOL010000453">
    <property type="protein sequence ID" value="CAF1071483.1"/>
    <property type="molecule type" value="Genomic_DNA"/>
</dbReference>
<organism evidence="1 2">
    <name type="scientific">Rotaria sordida</name>
    <dbReference type="NCBI Taxonomy" id="392033"/>
    <lineage>
        <taxon>Eukaryota</taxon>
        <taxon>Metazoa</taxon>
        <taxon>Spiralia</taxon>
        <taxon>Gnathifera</taxon>
        <taxon>Rotifera</taxon>
        <taxon>Eurotatoria</taxon>
        <taxon>Bdelloidea</taxon>
        <taxon>Philodinida</taxon>
        <taxon>Philodinidae</taxon>
        <taxon>Rotaria</taxon>
    </lineage>
</organism>
<evidence type="ECO:0000313" key="2">
    <source>
        <dbReference type="Proteomes" id="UP000663870"/>
    </source>
</evidence>
<dbReference type="SUPFAM" id="SSF49265">
    <property type="entry name" value="Fibronectin type III"/>
    <property type="match status" value="1"/>
</dbReference>
<proteinExistence type="predicted"/>
<dbReference type="InterPro" id="IPR036116">
    <property type="entry name" value="FN3_sf"/>
</dbReference>
<comment type="caution">
    <text evidence="1">The sequence shown here is derived from an EMBL/GenBank/DDBJ whole genome shotgun (WGS) entry which is preliminary data.</text>
</comment>
<gene>
    <name evidence="1" type="ORF">JXQ802_LOCUS17708</name>
</gene>
<protein>
    <submittedName>
        <fullName evidence="1">Uncharacterized protein</fullName>
    </submittedName>
</protein>
<dbReference type="Proteomes" id="UP000663870">
    <property type="component" value="Unassembled WGS sequence"/>
</dbReference>
<dbReference type="AlphaFoldDB" id="A0A814LYG4"/>
<name>A0A814LYG4_9BILA</name>
<reference evidence="1" key="1">
    <citation type="submission" date="2021-02" db="EMBL/GenBank/DDBJ databases">
        <authorList>
            <person name="Nowell W R."/>
        </authorList>
    </citation>
    <scope>NUCLEOTIDE SEQUENCE</scope>
</reference>
<accession>A0A814LYG4</accession>